<feature type="region of interest" description="Disordered" evidence="1">
    <location>
        <begin position="366"/>
        <end position="401"/>
    </location>
</feature>
<name>A0A1F8H0W7_9BACT</name>
<feature type="compositionally biased region" description="Basic and acidic residues" evidence="1">
    <location>
        <begin position="366"/>
        <end position="382"/>
    </location>
</feature>
<sequence length="401" mass="47282">MALNHTLLQIDNLLVFIIHFNKSLTNKEADVSDQNWIESIFSKEKEVNTSWNNWAEADFRSSQELAEIARNGTFQEEFQKRTLFTLLTPCPKLVPFNWPNPNISHYLSYQVDFKQVSPDLRARAIDWLIKFIDFAKEERIEGLQMDPELQTEVLDAYNNYIIQLLGVLPVEDNQAETLYSYLSLNDPATWASDIEGSGYNPLLKLWRNEAVNEKWKKWADEQMRAIIRSELRGDSPPRLPRKDALKCYVRHLQSLLNPEGRLSYSRELFVDQVDFLVSLETSNRKLIAPRQVVDILSYLDKDKNFPNTEYRGRWYRFVRFLVLRDNSFMIFNQQTEKAAELMLKFCDSQIKNEIAPQLNSYQAVVQEREKQKQEKRQRDELLLKPMRKQSNLMPAESQSER</sequence>
<proteinExistence type="predicted"/>
<dbReference type="Proteomes" id="UP000177676">
    <property type="component" value="Unassembled WGS sequence"/>
</dbReference>
<evidence type="ECO:0000313" key="2">
    <source>
        <dbReference type="EMBL" id="OGN31323.1"/>
    </source>
</evidence>
<dbReference type="EMBL" id="MGKS01000037">
    <property type="protein sequence ID" value="OGN31323.1"/>
    <property type="molecule type" value="Genomic_DNA"/>
</dbReference>
<organism evidence="2 3">
    <name type="scientific">Candidatus Yanofskybacteria bacterium RIFCSPLOWO2_02_FULL_43_10b</name>
    <dbReference type="NCBI Taxonomy" id="1802704"/>
    <lineage>
        <taxon>Bacteria</taxon>
        <taxon>Candidatus Yanofskyibacteriota</taxon>
    </lineage>
</organism>
<protein>
    <submittedName>
        <fullName evidence="2">Uncharacterized protein</fullName>
    </submittedName>
</protein>
<evidence type="ECO:0000256" key="1">
    <source>
        <dbReference type="SAM" id="MobiDB-lite"/>
    </source>
</evidence>
<gene>
    <name evidence="2" type="ORF">A3I92_00175</name>
</gene>
<evidence type="ECO:0000313" key="3">
    <source>
        <dbReference type="Proteomes" id="UP000177676"/>
    </source>
</evidence>
<reference evidence="2 3" key="1">
    <citation type="journal article" date="2016" name="Nat. Commun.">
        <title>Thousands of microbial genomes shed light on interconnected biogeochemical processes in an aquifer system.</title>
        <authorList>
            <person name="Anantharaman K."/>
            <person name="Brown C.T."/>
            <person name="Hug L.A."/>
            <person name="Sharon I."/>
            <person name="Castelle C.J."/>
            <person name="Probst A.J."/>
            <person name="Thomas B.C."/>
            <person name="Singh A."/>
            <person name="Wilkins M.J."/>
            <person name="Karaoz U."/>
            <person name="Brodie E.L."/>
            <person name="Williams K.H."/>
            <person name="Hubbard S.S."/>
            <person name="Banfield J.F."/>
        </authorList>
    </citation>
    <scope>NUCLEOTIDE SEQUENCE [LARGE SCALE GENOMIC DNA]</scope>
</reference>
<comment type="caution">
    <text evidence="2">The sequence shown here is derived from an EMBL/GenBank/DDBJ whole genome shotgun (WGS) entry which is preliminary data.</text>
</comment>
<dbReference type="AlphaFoldDB" id="A0A1F8H0W7"/>
<accession>A0A1F8H0W7</accession>